<dbReference type="InterPro" id="IPR036691">
    <property type="entry name" value="Endo/exonu/phosph_ase_sf"/>
</dbReference>
<dbReference type="Gene3D" id="3.60.10.10">
    <property type="entry name" value="Endonuclease/exonuclease/phosphatase"/>
    <property type="match status" value="1"/>
</dbReference>
<keyword evidence="2" id="KW-1185">Reference proteome</keyword>
<dbReference type="RefSeq" id="XP_030945985.1">
    <property type="nucleotide sequence ID" value="XM_031090125.1"/>
</dbReference>
<organism evidence="1 2">
    <name type="scientific">Quercus lobata</name>
    <name type="common">Valley oak</name>
    <dbReference type="NCBI Taxonomy" id="97700"/>
    <lineage>
        <taxon>Eukaryota</taxon>
        <taxon>Viridiplantae</taxon>
        <taxon>Streptophyta</taxon>
        <taxon>Embryophyta</taxon>
        <taxon>Tracheophyta</taxon>
        <taxon>Spermatophyta</taxon>
        <taxon>Magnoliopsida</taxon>
        <taxon>eudicotyledons</taxon>
        <taxon>Gunneridae</taxon>
        <taxon>Pentapetalae</taxon>
        <taxon>rosids</taxon>
        <taxon>fabids</taxon>
        <taxon>Fagales</taxon>
        <taxon>Fagaceae</taxon>
        <taxon>Quercus</taxon>
    </lineage>
</organism>
<dbReference type="OrthoDB" id="1935089at2759"/>
<dbReference type="AlphaFoldDB" id="A0A7N2N3E1"/>
<dbReference type="OMA" id="AVANNTW"/>
<dbReference type="PANTHER" id="PTHR33710:SF77">
    <property type="entry name" value="DNASE I-LIKE SUPERFAMILY PROTEIN"/>
    <property type="match status" value="1"/>
</dbReference>
<evidence type="ECO:0000313" key="1">
    <source>
        <dbReference type="EnsemblPlants" id="QL12p029003:mrna:CDS:1"/>
    </source>
</evidence>
<dbReference type="EnsemblPlants" id="QL12p029003:mrna">
    <property type="protein sequence ID" value="QL12p029003:mrna:CDS:1"/>
    <property type="gene ID" value="QL12p029003"/>
</dbReference>
<reference evidence="1" key="2">
    <citation type="submission" date="2021-01" db="UniProtKB">
        <authorList>
            <consortium name="EnsemblPlants"/>
        </authorList>
    </citation>
    <scope>IDENTIFICATION</scope>
</reference>
<evidence type="ECO:0000313" key="2">
    <source>
        <dbReference type="Proteomes" id="UP000594261"/>
    </source>
</evidence>
<dbReference type="SUPFAM" id="SSF56219">
    <property type="entry name" value="DNase I-like"/>
    <property type="match status" value="1"/>
</dbReference>
<dbReference type="InParanoid" id="A0A7N2N3E1"/>
<dbReference type="PANTHER" id="PTHR33710">
    <property type="entry name" value="BNAC02G09200D PROTEIN"/>
    <property type="match status" value="1"/>
</dbReference>
<dbReference type="EMBL" id="LRBV02000012">
    <property type="status" value="NOT_ANNOTATED_CDS"/>
    <property type="molecule type" value="Genomic_DNA"/>
</dbReference>
<dbReference type="GeneID" id="115970497"/>
<dbReference type="Gramene" id="QL12p029003:mrna">
    <property type="protein sequence ID" value="QL12p029003:mrna:CDS:1"/>
    <property type="gene ID" value="QL12p029003"/>
</dbReference>
<reference evidence="1 2" key="1">
    <citation type="journal article" date="2016" name="G3 (Bethesda)">
        <title>First Draft Assembly and Annotation of the Genome of a California Endemic Oak Quercus lobata Nee (Fagaceae).</title>
        <authorList>
            <person name="Sork V.L."/>
            <person name="Fitz-Gibbon S.T."/>
            <person name="Puiu D."/>
            <person name="Crepeau M."/>
            <person name="Gugger P.F."/>
            <person name="Sherman R."/>
            <person name="Stevens K."/>
            <person name="Langley C.H."/>
            <person name="Pellegrini M."/>
            <person name="Salzberg S.L."/>
        </authorList>
    </citation>
    <scope>NUCLEOTIDE SEQUENCE [LARGE SCALE GENOMIC DNA]</scope>
    <source>
        <strain evidence="1 2">cv. SW786</strain>
    </source>
</reference>
<proteinExistence type="predicted"/>
<accession>A0A7N2N3E1</accession>
<dbReference type="Proteomes" id="UP000594261">
    <property type="component" value="Chromosome 12"/>
</dbReference>
<sequence length="222" mass="26185">MARFNNSINYCGLKEVGFVGPKFTWLYQRQDNTQIRERLDRALASTDRHSLFPTAKLHHKSSSASDHNPLLLHLFSKKKHQKYKKIFRFESMWLKDERCEKVVTEAWEEGMCMASNFPILACMESCRNKLEVWNANEYGHVGKKIACLQKRLEGLEMQASSPGVIRDLRETRVELNCWLDKEHAMWKQRARLNWFQEGDRNTRFFHARASARFQKNLIEGGF</sequence>
<dbReference type="KEGG" id="qlo:115970497"/>
<name>A0A7N2N3E1_QUELO</name>
<protein>
    <submittedName>
        <fullName evidence="1">Uncharacterized protein</fullName>
    </submittedName>
</protein>
<gene>
    <name evidence="1" type="primary">LOC115970497</name>
</gene>